<gene>
    <name evidence="1" type="ORF">GCM10018793_50640</name>
</gene>
<reference evidence="1" key="2">
    <citation type="submission" date="2020-09" db="EMBL/GenBank/DDBJ databases">
        <authorList>
            <person name="Sun Q."/>
            <person name="Ohkuma M."/>
        </authorList>
    </citation>
    <scope>NUCLEOTIDE SEQUENCE</scope>
    <source>
        <strain evidence="1">JCM 5069</strain>
    </source>
</reference>
<proteinExistence type="predicted"/>
<dbReference type="AlphaFoldDB" id="A0A919GJ00"/>
<dbReference type="EMBL" id="BNCD01000016">
    <property type="protein sequence ID" value="GHH84855.1"/>
    <property type="molecule type" value="Genomic_DNA"/>
</dbReference>
<organism evidence="1 2">
    <name type="scientific">Streptomyces sulfonofaciens</name>
    <dbReference type="NCBI Taxonomy" id="68272"/>
    <lineage>
        <taxon>Bacteria</taxon>
        <taxon>Bacillati</taxon>
        <taxon>Actinomycetota</taxon>
        <taxon>Actinomycetes</taxon>
        <taxon>Kitasatosporales</taxon>
        <taxon>Streptomycetaceae</taxon>
        <taxon>Streptomyces</taxon>
    </lineage>
</organism>
<evidence type="ECO:0008006" key="3">
    <source>
        <dbReference type="Google" id="ProtNLM"/>
    </source>
</evidence>
<dbReference type="Proteomes" id="UP000603708">
    <property type="component" value="Unassembled WGS sequence"/>
</dbReference>
<protein>
    <recommendedName>
        <fullName evidence="3">Transposase</fullName>
    </recommendedName>
</protein>
<sequence length="116" mass="12779">MLLHLAYLTVTNAFAALRLLPKSDRDKDAEILALRHQLMVLERQLGADRVTFASEGRAFLAALLLRCRARFHVGCVCWFSPTPCCGGTGICSSVAMPVHADRRDQVARPPFARSAI</sequence>
<name>A0A919GJ00_9ACTN</name>
<keyword evidence="2" id="KW-1185">Reference proteome</keyword>
<reference evidence="1" key="1">
    <citation type="journal article" date="2014" name="Int. J. Syst. Evol. Microbiol.">
        <title>Complete genome sequence of Corynebacterium casei LMG S-19264T (=DSM 44701T), isolated from a smear-ripened cheese.</title>
        <authorList>
            <consortium name="US DOE Joint Genome Institute (JGI-PGF)"/>
            <person name="Walter F."/>
            <person name="Albersmeier A."/>
            <person name="Kalinowski J."/>
            <person name="Ruckert C."/>
        </authorList>
    </citation>
    <scope>NUCLEOTIDE SEQUENCE</scope>
    <source>
        <strain evidence="1">JCM 5069</strain>
    </source>
</reference>
<comment type="caution">
    <text evidence="1">The sequence shown here is derived from an EMBL/GenBank/DDBJ whole genome shotgun (WGS) entry which is preliminary data.</text>
</comment>
<evidence type="ECO:0000313" key="1">
    <source>
        <dbReference type="EMBL" id="GHH84855.1"/>
    </source>
</evidence>
<evidence type="ECO:0000313" key="2">
    <source>
        <dbReference type="Proteomes" id="UP000603708"/>
    </source>
</evidence>
<accession>A0A919GJ00</accession>